<gene>
    <name evidence="7" type="ORF">ACFOY1_02530</name>
</gene>
<evidence type="ECO:0000313" key="8">
    <source>
        <dbReference type="Proteomes" id="UP001595848"/>
    </source>
</evidence>
<dbReference type="InterPro" id="IPR050857">
    <property type="entry name" value="D-2-hydroxyacid_DH"/>
</dbReference>
<dbReference type="EC" id="1.1.1.-" evidence="7"/>
<evidence type="ECO:0000259" key="6">
    <source>
        <dbReference type="Pfam" id="PF02826"/>
    </source>
</evidence>
<dbReference type="Proteomes" id="UP001595848">
    <property type="component" value="Unassembled WGS sequence"/>
</dbReference>
<name>A0ABV8NS77_9BURK</name>
<protein>
    <submittedName>
        <fullName evidence="7">Hydroxyacid dehydrogenase</fullName>
        <ecNumber evidence="7">1.1.1.-</ecNumber>
    </submittedName>
</protein>
<comment type="similarity">
    <text evidence="1 4">Belongs to the D-isomer specific 2-hydroxyacid dehydrogenase family.</text>
</comment>
<sequence length="349" mass="37174">MAVEKLVVRFDHWVDPIFDRTLSQASGISLEVLSRDTSDAAMRRLAAAHVYQISPAVNELPLPWRANKELLAQCPNLLCVSSGGAGHDTVDVDACTRAGIAVVNQVGGNAASVAEYAIGMMLAVSRRIAESDRKLRSRRGYTREDLMGHEITGKTLGLVGIGHTGRAVAGLARAFRMRVLAYDPLLSSEEISARGAESADLPALLGQSDIVSLHCPLDSSTRSLMDAEAYAKMKKGAIFISTARGGIHDELALRAALADGHLAGAGLDVWESEPPALDHPLLALDNVVAGFHTAGVSHEGRRNVAAMAADQILAFLRGETPPRLVNPDVWPVLQARFARLLGMQIAGNT</sequence>
<evidence type="ECO:0000259" key="5">
    <source>
        <dbReference type="Pfam" id="PF00389"/>
    </source>
</evidence>
<keyword evidence="8" id="KW-1185">Reference proteome</keyword>
<proteinExistence type="inferred from homology"/>
<dbReference type="InterPro" id="IPR006139">
    <property type="entry name" value="D-isomer_2_OHA_DH_cat_dom"/>
</dbReference>
<reference evidence="8" key="1">
    <citation type="journal article" date="2019" name="Int. J. Syst. Evol. Microbiol.">
        <title>The Global Catalogue of Microorganisms (GCM) 10K type strain sequencing project: providing services to taxonomists for standard genome sequencing and annotation.</title>
        <authorList>
            <consortium name="The Broad Institute Genomics Platform"/>
            <consortium name="The Broad Institute Genome Sequencing Center for Infectious Disease"/>
            <person name="Wu L."/>
            <person name="Ma J."/>
        </authorList>
    </citation>
    <scope>NUCLEOTIDE SEQUENCE [LARGE SCALE GENOMIC DNA]</scope>
    <source>
        <strain evidence="8">LMG 24813</strain>
    </source>
</reference>
<evidence type="ECO:0000313" key="7">
    <source>
        <dbReference type="EMBL" id="MFC4199819.1"/>
    </source>
</evidence>
<accession>A0ABV8NS77</accession>
<evidence type="ECO:0000256" key="2">
    <source>
        <dbReference type="ARBA" id="ARBA00023002"/>
    </source>
</evidence>
<keyword evidence="2 4" id="KW-0560">Oxidoreductase</keyword>
<dbReference type="InterPro" id="IPR006140">
    <property type="entry name" value="D-isomer_DH_NAD-bd"/>
</dbReference>
<evidence type="ECO:0000256" key="1">
    <source>
        <dbReference type="ARBA" id="ARBA00005854"/>
    </source>
</evidence>
<dbReference type="EMBL" id="JBHSBV010000001">
    <property type="protein sequence ID" value="MFC4199819.1"/>
    <property type="molecule type" value="Genomic_DNA"/>
</dbReference>
<dbReference type="PANTHER" id="PTHR42789">
    <property type="entry name" value="D-ISOMER SPECIFIC 2-HYDROXYACID DEHYDROGENASE FAMILY PROTEIN (AFU_ORTHOLOGUE AFUA_6G10090)"/>
    <property type="match status" value="1"/>
</dbReference>
<dbReference type="InterPro" id="IPR029753">
    <property type="entry name" value="D-isomer_DH_CS"/>
</dbReference>
<dbReference type="CDD" id="cd12173">
    <property type="entry name" value="PGDH_4"/>
    <property type="match status" value="1"/>
</dbReference>
<comment type="caution">
    <text evidence="7">The sequence shown here is derived from an EMBL/GenBank/DDBJ whole genome shotgun (WGS) entry which is preliminary data.</text>
</comment>
<keyword evidence="3" id="KW-0520">NAD</keyword>
<organism evidence="7 8">
    <name type="scientific">Candidimonas humi</name>
    <dbReference type="NCBI Taxonomy" id="683355"/>
    <lineage>
        <taxon>Bacteria</taxon>
        <taxon>Pseudomonadati</taxon>
        <taxon>Pseudomonadota</taxon>
        <taxon>Betaproteobacteria</taxon>
        <taxon>Burkholderiales</taxon>
        <taxon>Alcaligenaceae</taxon>
        <taxon>Candidimonas</taxon>
    </lineage>
</organism>
<dbReference type="RefSeq" id="WP_217962505.1">
    <property type="nucleotide sequence ID" value="NZ_JAHTBN010000001.1"/>
</dbReference>
<dbReference type="PROSITE" id="PS00670">
    <property type="entry name" value="D_2_HYDROXYACID_DH_2"/>
    <property type="match status" value="1"/>
</dbReference>
<feature type="domain" description="D-isomer specific 2-hydroxyacid dehydrogenase NAD-binding" evidence="6">
    <location>
        <begin position="118"/>
        <end position="294"/>
    </location>
</feature>
<evidence type="ECO:0000256" key="4">
    <source>
        <dbReference type="RuleBase" id="RU003719"/>
    </source>
</evidence>
<evidence type="ECO:0000256" key="3">
    <source>
        <dbReference type="ARBA" id="ARBA00023027"/>
    </source>
</evidence>
<feature type="domain" description="D-isomer specific 2-hydroxyacid dehydrogenase catalytic" evidence="5">
    <location>
        <begin position="65"/>
        <end position="326"/>
    </location>
</feature>
<dbReference type="Pfam" id="PF00389">
    <property type="entry name" value="2-Hacid_dh"/>
    <property type="match status" value="1"/>
</dbReference>
<dbReference type="GO" id="GO:0016491">
    <property type="term" value="F:oxidoreductase activity"/>
    <property type="evidence" value="ECO:0007669"/>
    <property type="project" value="UniProtKB-KW"/>
</dbReference>
<dbReference type="PANTHER" id="PTHR42789:SF1">
    <property type="entry name" value="D-ISOMER SPECIFIC 2-HYDROXYACID DEHYDROGENASE FAMILY PROTEIN (AFU_ORTHOLOGUE AFUA_6G10090)"/>
    <property type="match status" value="1"/>
</dbReference>
<dbReference type="Pfam" id="PF02826">
    <property type="entry name" value="2-Hacid_dh_C"/>
    <property type="match status" value="1"/>
</dbReference>